<dbReference type="SUPFAM" id="SSF56425">
    <property type="entry name" value="Succinate dehydrogenase/fumarate reductase flavoprotein, catalytic domain"/>
    <property type="match status" value="1"/>
</dbReference>
<reference evidence="6" key="1">
    <citation type="submission" date="2020-07" db="EMBL/GenBank/DDBJ databases">
        <title>Huge and variable diversity of episymbiotic CPR bacteria and DPANN archaea in groundwater ecosystems.</title>
        <authorList>
            <person name="He C.Y."/>
            <person name="Keren R."/>
            <person name="Whittaker M."/>
            <person name="Farag I.F."/>
            <person name="Doudna J."/>
            <person name="Cate J.H.D."/>
            <person name="Banfield J.F."/>
        </authorList>
    </citation>
    <scope>NUCLEOTIDE SEQUENCE</scope>
    <source>
        <strain evidence="6">NC_groundwater_1818_Pr3_B-0.1um_66_35</strain>
    </source>
</reference>
<accession>A0A933S011</accession>
<dbReference type="GO" id="GO:0016491">
    <property type="term" value="F:oxidoreductase activity"/>
    <property type="evidence" value="ECO:0007669"/>
    <property type="project" value="UniProtKB-KW"/>
</dbReference>
<keyword evidence="3" id="KW-0274">FAD</keyword>
<keyword evidence="2" id="KW-0285">Flavoprotein</keyword>
<dbReference type="Gene3D" id="3.50.50.60">
    <property type="entry name" value="FAD/NAD(P)-binding domain"/>
    <property type="match status" value="1"/>
</dbReference>
<evidence type="ECO:0000256" key="4">
    <source>
        <dbReference type="ARBA" id="ARBA00023002"/>
    </source>
</evidence>
<sequence>MDLESRVQSTWDVVVIGGGLAGLCAAIAARRGGASVRLLESAPPAFRGGNARHARNFRIVHDAPTPHVPDSYHASEFIDELDRVTAGERDPALAERLAGESETIAPWLMTNGVHLQDPAVGIVPYSRRTVFPLGGGKAMINALYATASDLGVTISADSEVGTLRQAADGCWRVSLAADSPGGSTLEARSVVVCAGGAGADPDWLRSHYGDTADGFMVRGTAYANGRVLTDLISAGARTVGDPTVCHMVAVDARGPRFDGGIATRITAIPHGIVVDGSGARIDATGAGAEPTHYARWGPRIAACVDQTAYLILDADGLQRAAPQAFPPIVGTTIADLAAALGLDPAALAHSTGAFNAALAAGARPIATAPFAAYPMRPGVTFVHYGVAVDQHMRVIWTDGRRNDNLFAAGMIMAANVIGRGYLAGLGLTLAAVFGRLAGEEAARHVVG</sequence>
<dbReference type="InterPro" id="IPR036188">
    <property type="entry name" value="FAD/NAD-bd_sf"/>
</dbReference>
<dbReference type="NCBIfam" id="NF006130">
    <property type="entry name" value="PRK08274.1"/>
    <property type="match status" value="1"/>
</dbReference>
<organism evidence="6 7">
    <name type="scientific">Rhodopseudomonas palustris</name>
    <dbReference type="NCBI Taxonomy" id="1076"/>
    <lineage>
        <taxon>Bacteria</taxon>
        <taxon>Pseudomonadati</taxon>
        <taxon>Pseudomonadota</taxon>
        <taxon>Alphaproteobacteria</taxon>
        <taxon>Hyphomicrobiales</taxon>
        <taxon>Nitrobacteraceae</taxon>
        <taxon>Rhodopseudomonas</taxon>
    </lineage>
</organism>
<name>A0A933S011_RHOPL</name>
<evidence type="ECO:0000313" key="6">
    <source>
        <dbReference type="EMBL" id="MBI5131307.1"/>
    </source>
</evidence>
<protein>
    <submittedName>
        <fullName evidence="6">FAD-dependent tricarballylate dehydrogenase TcuA</fullName>
    </submittedName>
</protein>
<dbReference type="InterPro" id="IPR003953">
    <property type="entry name" value="FAD-dep_OxRdtase_2_FAD-bd"/>
</dbReference>
<evidence type="ECO:0000256" key="3">
    <source>
        <dbReference type="ARBA" id="ARBA00022827"/>
    </source>
</evidence>
<dbReference type="InterPro" id="IPR027477">
    <property type="entry name" value="Succ_DH/fumarate_Rdtase_cat_sf"/>
</dbReference>
<dbReference type="EMBL" id="JACRJB010000052">
    <property type="protein sequence ID" value="MBI5131307.1"/>
    <property type="molecule type" value="Genomic_DNA"/>
</dbReference>
<dbReference type="InterPro" id="IPR050315">
    <property type="entry name" value="FAD-oxidoreductase_2"/>
</dbReference>
<comment type="cofactor">
    <cofactor evidence="1">
        <name>FAD</name>
        <dbReference type="ChEBI" id="CHEBI:57692"/>
    </cofactor>
</comment>
<dbReference type="Proteomes" id="UP000782519">
    <property type="component" value="Unassembled WGS sequence"/>
</dbReference>
<dbReference type="PANTHER" id="PTHR43400:SF7">
    <property type="entry name" value="FAD-DEPENDENT OXIDOREDUCTASE 2 FAD BINDING DOMAIN-CONTAINING PROTEIN"/>
    <property type="match status" value="1"/>
</dbReference>
<evidence type="ECO:0000256" key="1">
    <source>
        <dbReference type="ARBA" id="ARBA00001974"/>
    </source>
</evidence>
<dbReference type="InterPro" id="IPR012831">
    <property type="entry name" value="CobZ"/>
</dbReference>
<evidence type="ECO:0000313" key="7">
    <source>
        <dbReference type="Proteomes" id="UP000782519"/>
    </source>
</evidence>
<dbReference type="NCBIfam" id="TIGR02485">
    <property type="entry name" value="CobZ_N-term"/>
    <property type="match status" value="1"/>
</dbReference>
<keyword evidence="4" id="KW-0560">Oxidoreductase</keyword>
<comment type="caution">
    <text evidence="6">The sequence shown here is derived from an EMBL/GenBank/DDBJ whole genome shotgun (WGS) entry which is preliminary data.</text>
</comment>
<dbReference type="Gene3D" id="3.90.700.10">
    <property type="entry name" value="Succinate dehydrogenase/fumarate reductase flavoprotein, catalytic domain"/>
    <property type="match status" value="1"/>
</dbReference>
<gene>
    <name evidence="6" type="primary">tcuA</name>
    <name evidence="6" type="ORF">HZA66_17870</name>
</gene>
<dbReference type="AlphaFoldDB" id="A0A933S011"/>
<dbReference type="PANTHER" id="PTHR43400">
    <property type="entry name" value="FUMARATE REDUCTASE"/>
    <property type="match status" value="1"/>
</dbReference>
<dbReference type="SUPFAM" id="SSF51905">
    <property type="entry name" value="FAD/NAD(P)-binding domain"/>
    <property type="match status" value="1"/>
</dbReference>
<evidence type="ECO:0000259" key="5">
    <source>
        <dbReference type="Pfam" id="PF00890"/>
    </source>
</evidence>
<dbReference type="Pfam" id="PF00890">
    <property type="entry name" value="FAD_binding_2"/>
    <property type="match status" value="1"/>
</dbReference>
<evidence type="ECO:0000256" key="2">
    <source>
        <dbReference type="ARBA" id="ARBA00022630"/>
    </source>
</evidence>
<proteinExistence type="predicted"/>
<feature type="domain" description="FAD-dependent oxidoreductase 2 FAD-binding" evidence="5">
    <location>
        <begin position="12"/>
        <end position="425"/>
    </location>
</feature>